<dbReference type="InterPro" id="IPR013154">
    <property type="entry name" value="ADH-like_N"/>
</dbReference>
<dbReference type="EMBL" id="KZ825797">
    <property type="protein sequence ID" value="PYI00077.1"/>
    <property type="molecule type" value="Genomic_DNA"/>
</dbReference>
<feature type="domain" description="Enoyl reductase (ER)" evidence="1">
    <location>
        <begin position="17"/>
        <end position="345"/>
    </location>
</feature>
<dbReference type="VEuPathDB" id="FungiDB:BO71DRAFT_478930"/>
<keyword evidence="3" id="KW-1185">Reference proteome</keyword>
<dbReference type="AlphaFoldDB" id="A0A319DQZ9"/>
<dbReference type="SUPFAM" id="SSF50129">
    <property type="entry name" value="GroES-like"/>
    <property type="match status" value="1"/>
</dbReference>
<dbReference type="SMART" id="SM00829">
    <property type="entry name" value="PKS_ER"/>
    <property type="match status" value="1"/>
</dbReference>
<dbReference type="PANTHER" id="PTHR45033:SF2">
    <property type="entry name" value="ZINC-TYPE ALCOHOL DEHYDROGENASE-LIKE PROTEIN C1773.06C"/>
    <property type="match status" value="1"/>
</dbReference>
<dbReference type="SUPFAM" id="SSF51735">
    <property type="entry name" value="NAD(P)-binding Rossmann-fold domains"/>
    <property type="match status" value="1"/>
</dbReference>
<dbReference type="PANTHER" id="PTHR45033">
    <property type="match status" value="1"/>
</dbReference>
<evidence type="ECO:0000313" key="3">
    <source>
        <dbReference type="Proteomes" id="UP000247810"/>
    </source>
</evidence>
<gene>
    <name evidence="2" type="ORF">BO71DRAFT_478930</name>
</gene>
<dbReference type="Gene3D" id="3.40.50.720">
    <property type="entry name" value="NAD(P)-binding Rossmann-like Domain"/>
    <property type="match status" value="1"/>
</dbReference>
<dbReference type="InterPro" id="IPR013149">
    <property type="entry name" value="ADH-like_C"/>
</dbReference>
<dbReference type="Proteomes" id="UP000247810">
    <property type="component" value="Unassembled WGS sequence"/>
</dbReference>
<dbReference type="Pfam" id="PF00107">
    <property type="entry name" value="ADH_zinc_N"/>
    <property type="match status" value="1"/>
</dbReference>
<proteinExistence type="predicted"/>
<dbReference type="STRING" id="1448320.A0A319DQZ9"/>
<dbReference type="InterPro" id="IPR052711">
    <property type="entry name" value="Zinc_ADH-like"/>
</dbReference>
<dbReference type="GO" id="GO:0016491">
    <property type="term" value="F:oxidoreductase activity"/>
    <property type="evidence" value="ECO:0007669"/>
    <property type="project" value="InterPro"/>
</dbReference>
<protein>
    <submittedName>
        <fullName evidence="2">Putative quinone oxidoreductase</fullName>
    </submittedName>
</protein>
<sequence length="348" mass="38096">MKFEKMMKQWVIQGKKGIESLKLQNVPIPSPGDYEVLVKFHAASLNYRDIVIANGTYVWTTRDGIVPGSDAAGEVVQAGPKVTRFSVGQRVSPIFHLKHLYGSFDERYFPSSLGAKHDGVFRQYAVYNEESCVEIPSNLSYREAATLPCAAVTAWNTLYGGPRKLKPGETVLAQGTGGVSIFALQFAKMGGAQVIATTSGPEKADRLKVERADHVINYKEDPKWGETAKKLSHRGQGAHYIVEIGGANTMVQSSKAVAIDGQISVIGRRAGPQGESGESGDAHSTTMHTVRRILVGSRQLNEEMISAIEVNDLKPIIDSRTFHLDELKEAYAYFETGQHFGKVVLDID</sequence>
<accession>A0A319DQZ9</accession>
<dbReference type="InterPro" id="IPR036291">
    <property type="entry name" value="NAD(P)-bd_dom_sf"/>
</dbReference>
<name>A0A319DQZ9_9EURO</name>
<evidence type="ECO:0000313" key="2">
    <source>
        <dbReference type="EMBL" id="PYI00077.1"/>
    </source>
</evidence>
<organism evidence="2 3">
    <name type="scientific">Aspergillus ellipticus CBS 707.79</name>
    <dbReference type="NCBI Taxonomy" id="1448320"/>
    <lineage>
        <taxon>Eukaryota</taxon>
        <taxon>Fungi</taxon>
        <taxon>Dikarya</taxon>
        <taxon>Ascomycota</taxon>
        <taxon>Pezizomycotina</taxon>
        <taxon>Eurotiomycetes</taxon>
        <taxon>Eurotiomycetidae</taxon>
        <taxon>Eurotiales</taxon>
        <taxon>Aspergillaceae</taxon>
        <taxon>Aspergillus</taxon>
        <taxon>Aspergillus subgen. Circumdati</taxon>
    </lineage>
</organism>
<dbReference type="Pfam" id="PF08240">
    <property type="entry name" value="ADH_N"/>
    <property type="match status" value="1"/>
</dbReference>
<dbReference type="InterPro" id="IPR020843">
    <property type="entry name" value="ER"/>
</dbReference>
<dbReference type="CDD" id="cd08276">
    <property type="entry name" value="MDR7"/>
    <property type="match status" value="1"/>
</dbReference>
<dbReference type="InterPro" id="IPR011032">
    <property type="entry name" value="GroES-like_sf"/>
</dbReference>
<evidence type="ECO:0000259" key="1">
    <source>
        <dbReference type="SMART" id="SM00829"/>
    </source>
</evidence>
<dbReference type="Gene3D" id="3.90.180.10">
    <property type="entry name" value="Medium-chain alcohol dehydrogenases, catalytic domain"/>
    <property type="match status" value="1"/>
</dbReference>
<reference evidence="2 3" key="1">
    <citation type="submission" date="2018-02" db="EMBL/GenBank/DDBJ databases">
        <title>The genomes of Aspergillus section Nigri reveals drivers in fungal speciation.</title>
        <authorList>
            <consortium name="DOE Joint Genome Institute"/>
            <person name="Vesth T.C."/>
            <person name="Nybo J."/>
            <person name="Theobald S."/>
            <person name="Brandl J."/>
            <person name="Frisvad J.C."/>
            <person name="Nielsen K.F."/>
            <person name="Lyhne E.K."/>
            <person name="Kogle M.E."/>
            <person name="Kuo A."/>
            <person name="Riley R."/>
            <person name="Clum A."/>
            <person name="Nolan M."/>
            <person name="Lipzen A."/>
            <person name="Salamov A."/>
            <person name="Henrissat B."/>
            <person name="Wiebenga A."/>
            <person name="De vries R.P."/>
            <person name="Grigoriev I.V."/>
            <person name="Mortensen U.H."/>
            <person name="Andersen M.R."/>
            <person name="Baker S.E."/>
        </authorList>
    </citation>
    <scope>NUCLEOTIDE SEQUENCE [LARGE SCALE GENOMIC DNA]</scope>
    <source>
        <strain evidence="2 3">CBS 707.79</strain>
    </source>
</reference>
<dbReference type="OrthoDB" id="9930022at2759"/>